<dbReference type="Gene3D" id="3.40.50.300">
    <property type="entry name" value="P-loop containing nucleotide triphosphate hydrolases"/>
    <property type="match status" value="2"/>
</dbReference>
<evidence type="ECO:0000256" key="2">
    <source>
        <dbReference type="ARBA" id="ARBA00008598"/>
    </source>
</evidence>
<keyword evidence="4" id="KW-0540">Nuclease</keyword>
<dbReference type="Gene3D" id="3.90.1570.50">
    <property type="match status" value="1"/>
</dbReference>
<dbReference type="CDD" id="cd18800">
    <property type="entry name" value="SF2_C_EcoR124I-like"/>
    <property type="match status" value="1"/>
</dbReference>
<dbReference type="InterPro" id="IPR051268">
    <property type="entry name" value="Type-I_R_enzyme_R_subunit"/>
</dbReference>
<dbReference type="GO" id="GO:0120545">
    <property type="term" value="F:nucleic acid conformation isomerase activity"/>
    <property type="evidence" value="ECO:0007669"/>
    <property type="project" value="UniProtKB-ARBA"/>
</dbReference>
<dbReference type="GO" id="GO:0003677">
    <property type="term" value="F:DNA binding"/>
    <property type="evidence" value="ECO:0007669"/>
    <property type="project" value="UniProtKB-KW"/>
</dbReference>
<keyword evidence="9" id="KW-0067">ATP-binding</keyword>
<dbReference type="AlphaFoldDB" id="A0A8T3VCB1"/>
<dbReference type="Gene3D" id="1.20.58.910">
    <property type="match status" value="1"/>
</dbReference>
<dbReference type="Proteomes" id="UP000762703">
    <property type="component" value="Unassembled WGS sequence"/>
</dbReference>
<proteinExistence type="inferred from homology"/>
<protein>
    <recommendedName>
        <fullName evidence="3">type I site-specific deoxyribonuclease</fullName>
        <ecNumber evidence="3">3.1.21.3</ecNumber>
    </recommendedName>
</protein>
<name>A0A8T3VCB1_9EURY</name>
<dbReference type="PANTHER" id="PTHR30195">
    <property type="entry name" value="TYPE I SITE-SPECIFIC DEOXYRIBONUCLEASE PROTEIN SUBUNIT M AND R"/>
    <property type="match status" value="1"/>
</dbReference>
<dbReference type="InterPro" id="IPR014001">
    <property type="entry name" value="Helicase_ATP-bd"/>
</dbReference>
<dbReference type="InterPro" id="IPR040980">
    <property type="entry name" value="SWI2_SNF2"/>
</dbReference>
<evidence type="ECO:0000259" key="11">
    <source>
        <dbReference type="PROSITE" id="PS51192"/>
    </source>
</evidence>
<evidence type="ECO:0000256" key="8">
    <source>
        <dbReference type="ARBA" id="ARBA00022801"/>
    </source>
</evidence>
<evidence type="ECO:0000256" key="6">
    <source>
        <dbReference type="ARBA" id="ARBA00022747"/>
    </source>
</evidence>
<dbReference type="Pfam" id="PF12008">
    <property type="entry name" value="EcoR124_C"/>
    <property type="match status" value="1"/>
</dbReference>
<evidence type="ECO:0000256" key="4">
    <source>
        <dbReference type="ARBA" id="ARBA00022722"/>
    </source>
</evidence>
<keyword evidence="10" id="KW-0238">DNA-binding</keyword>
<dbReference type="SMART" id="SM00487">
    <property type="entry name" value="DEXDc"/>
    <property type="match status" value="1"/>
</dbReference>
<dbReference type="CDD" id="cd22332">
    <property type="entry name" value="HsdR_N"/>
    <property type="match status" value="1"/>
</dbReference>
<dbReference type="PROSITE" id="PS51192">
    <property type="entry name" value="HELICASE_ATP_BIND_1"/>
    <property type="match status" value="1"/>
</dbReference>
<dbReference type="InterPro" id="IPR007409">
    <property type="entry name" value="Restrct_endonuc_type1_HsdR_N"/>
</dbReference>
<comment type="similarity">
    <text evidence="2">Belongs to the HsdR family.</text>
</comment>
<comment type="caution">
    <text evidence="12">The sequence shown here is derived from an EMBL/GenBank/DDBJ whole genome shotgun (WGS) entry which is preliminary data.</text>
</comment>
<comment type="catalytic activity">
    <reaction evidence="1">
        <text>Endonucleolytic cleavage of DNA to give random double-stranded fragments with terminal 5'-phosphates, ATP is simultaneously hydrolyzed.</text>
        <dbReference type="EC" id="3.1.21.3"/>
    </reaction>
</comment>
<dbReference type="GO" id="GO:0009307">
    <property type="term" value="P:DNA restriction-modification system"/>
    <property type="evidence" value="ECO:0007669"/>
    <property type="project" value="UniProtKB-KW"/>
</dbReference>
<keyword evidence="6" id="KW-0680">Restriction system</keyword>
<dbReference type="EC" id="3.1.21.3" evidence="3"/>
<keyword evidence="7 12" id="KW-0255">Endonuclease</keyword>
<accession>A0A8T3VCB1</accession>
<sequence>MAIQSEAGLENNLINQLESEGYERIIIKDESDLEYNFKKQLEKFNKTKFSDSEFKKILIYLEGGSLFEKAKKLRDQFELQRDDNEIFYVKFLNKKEWCKNLFQVTNQITVNGKYENRYDVTILINGLPLVQIELKKNGVELKQAFRQIQRYQLHSYHNLFNYIQIFVISNGINTKYFANNSKLNYNFTFFWKDENNRNITTLTEFASTFLEKCQLSKMIAQYMVLNETSKSLMVLRAYQYYAVEAILERVSAKLNGYVWHTTGSGKTLTSFKVCQILSQREDIDKVMFIVDRNDLDYQTTKEFNSFCENSVDGTDDTKSLIKQLTGENKLIITTIQKLHHAVKRKDNNLIDKKDMRMILIFDECHRSQFGDMHRDITDFFTNINYYGFTGTPIFAENANKDKTTCDLFGERLHSYLIKDAIRDENVLQFCIDYVGTFKSRVKVDIDVEAIDEKEVMESEERLGKIADYIIKYHDAKTYEKEFTSIFAVSSIPVLNKYYKIFKNKNPDLKIATIYSYGANEELIDEKHQRDYLENQIKDYNEMFGTNFSTDSFNEYYVDVSKRSKNKQIDILLVVNMFLTGFDNPLLNTLYVDKNLKYHGLIQAFSRTNRIYNDKKMQGNIVCFRNLKQRTDEAVRLFSDKEATEFVVVRPYEDYVKDINLCIDRLLRLTPIFEDVDLLEDEKDIAKFVTIFKNILRDLNRMITFVEFSYDDIKITEQEMIGFKTKYLDLYDRYVRRQSKEKVSVLDDIDFEVELLRRDTINVSYIIQLLKDLNPKDPGFDKDIKHIHDIMHTSHDLKSKAELIDRFIQQHIVESDGNVDIDEELPNFFEKEKNKEIEEIIEKEHLSQDKLNEVIEEYEYSGKFYNDKINESFIDDLGFLERNKKINLLKTKIINLVDKFALI</sequence>
<reference evidence="12" key="1">
    <citation type="submission" date="2019-04" db="EMBL/GenBank/DDBJ databases">
        <title>Evolution of Biomass-Degrading Anaerobic Consortia Revealed by Metagenomics.</title>
        <authorList>
            <person name="Peng X."/>
        </authorList>
    </citation>
    <scope>NUCLEOTIDE SEQUENCE</scope>
    <source>
        <strain evidence="12">SIG12</strain>
    </source>
</reference>
<evidence type="ECO:0000256" key="1">
    <source>
        <dbReference type="ARBA" id="ARBA00000851"/>
    </source>
</evidence>
<dbReference type="InterPro" id="IPR055180">
    <property type="entry name" value="HsdR_RecA-like_helicase_dom_2"/>
</dbReference>
<organism evidence="12 13">
    <name type="scientific">Methanobrevibacter millerae</name>
    <dbReference type="NCBI Taxonomy" id="230361"/>
    <lineage>
        <taxon>Archaea</taxon>
        <taxon>Methanobacteriati</taxon>
        <taxon>Methanobacteriota</taxon>
        <taxon>Methanomada group</taxon>
        <taxon>Methanobacteria</taxon>
        <taxon>Methanobacteriales</taxon>
        <taxon>Methanobacteriaceae</taxon>
        <taxon>Methanobrevibacter</taxon>
    </lineage>
</organism>
<dbReference type="InterPro" id="IPR027417">
    <property type="entry name" value="P-loop_NTPase"/>
</dbReference>
<keyword evidence="5" id="KW-0547">Nucleotide-binding</keyword>
<dbReference type="Pfam" id="PF18766">
    <property type="entry name" value="SWI2_SNF2"/>
    <property type="match status" value="1"/>
</dbReference>
<dbReference type="PANTHER" id="PTHR30195:SF16">
    <property type="entry name" value="TYPE I RESTRICTION ENZYME ENDONUCLEASE SUBUNIT"/>
    <property type="match status" value="1"/>
</dbReference>
<evidence type="ECO:0000256" key="7">
    <source>
        <dbReference type="ARBA" id="ARBA00022759"/>
    </source>
</evidence>
<dbReference type="InterPro" id="IPR004473">
    <property type="entry name" value="Restrct_endonuc_typeI_HsdR"/>
</dbReference>
<dbReference type="GO" id="GO:0009035">
    <property type="term" value="F:type I site-specific deoxyribonuclease activity"/>
    <property type="evidence" value="ECO:0007669"/>
    <property type="project" value="UniProtKB-EC"/>
</dbReference>
<dbReference type="NCBIfam" id="TIGR00348">
    <property type="entry name" value="hsdR"/>
    <property type="match status" value="1"/>
</dbReference>
<evidence type="ECO:0000313" key="12">
    <source>
        <dbReference type="EMBL" id="MBE6505377.1"/>
    </source>
</evidence>
<gene>
    <name evidence="12" type="ORF">E7Z73_06510</name>
</gene>
<evidence type="ECO:0000256" key="10">
    <source>
        <dbReference type="ARBA" id="ARBA00023125"/>
    </source>
</evidence>
<evidence type="ECO:0000256" key="3">
    <source>
        <dbReference type="ARBA" id="ARBA00012654"/>
    </source>
</evidence>
<dbReference type="SUPFAM" id="SSF52540">
    <property type="entry name" value="P-loop containing nucleoside triphosphate hydrolases"/>
    <property type="match status" value="1"/>
</dbReference>
<dbReference type="EMBL" id="SUTE01000048">
    <property type="protein sequence ID" value="MBE6505377.1"/>
    <property type="molecule type" value="Genomic_DNA"/>
</dbReference>
<evidence type="ECO:0000256" key="9">
    <source>
        <dbReference type="ARBA" id="ARBA00022840"/>
    </source>
</evidence>
<evidence type="ECO:0000313" key="13">
    <source>
        <dbReference type="Proteomes" id="UP000762703"/>
    </source>
</evidence>
<dbReference type="Pfam" id="PF22679">
    <property type="entry name" value="T1R_D3-like"/>
    <property type="match status" value="1"/>
</dbReference>
<evidence type="ECO:0000256" key="5">
    <source>
        <dbReference type="ARBA" id="ARBA00022741"/>
    </source>
</evidence>
<feature type="domain" description="Helicase ATP-binding" evidence="11">
    <location>
        <begin position="247"/>
        <end position="410"/>
    </location>
</feature>
<dbReference type="RefSeq" id="WP_303737027.1">
    <property type="nucleotide sequence ID" value="NZ_SUTE01000048.1"/>
</dbReference>
<dbReference type="GO" id="GO:0005524">
    <property type="term" value="F:ATP binding"/>
    <property type="evidence" value="ECO:0007669"/>
    <property type="project" value="UniProtKB-KW"/>
</dbReference>
<dbReference type="Pfam" id="PF04313">
    <property type="entry name" value="HSDR_N"/>
    <property type="match status" value="1"/>
</dbReference>
<dbReference type="InterPro" id="IPR022625">
    <property type="entry name" value="TypeI_RM_Rsu_C"/>
</dbReference>
<keyword evidence="8" id="KW-0378">Hydrolase</keyword>